<dbReference type="PRINTS" id="PR00689">
    <property type="entry name" value="ACOABINDINGP"/>
</dbReference>
<evidence type="ECO:0000313" key="5">
    <source>
        <dbReference type="Proteomes" id="UP000807469"/>
    </source>
</evidence>
<sequence length="105" mass="11782">MSEAKFNKAVAIIQALPADGPIQTSTDDKLFFYKYFKQATVGNNETERPGMFNFAGKAKWEAWTSVKDTPKEECWEKYVTKLIEILNSVGDENSKKLVAEIEAAA</sequence>
<evidence type="ECO:0000256" key="2">
    <source>
        <dbReference type="ARBA" id="ARBA00023121"/>
    </source>
</evidence>
<proteinExistence type="inferred from homology"/>
<keyword evidence="5" id="KW-1185">Reference proteome</keyword>
<dbReference type="OrthoDB" id="346910at2759"/>
<dbReference type="Pfam" id="PF00887">
    <property type="entry name" value="ACBP"/>
    <property type="match status" value="1"/>
</dbReference>
<comment type="similarity">
    <text evidence="1">Belongs to the ACBP family.</text>
</comment>
<feature type="domain" description="ACB" evidence="3">
    <location>
        <begin position="2"/>
        <end position="91"/>
    </location>
</feature>
<dbReference type="GO" id="GO:0006631">
    <property type="term" value="P:fatty acid metabolic process"/>
    <property type="evidence" value="ECO:0007669"/>
    <property type="project" value="TreeGrafter"/>
</dbReference>
<evidence type="ECO:0000256" key="1">
    <source>
        <dbReference type="ARBA" id="ARBA00005567"/>
    </source>
</evidence>
<comment type="caution">
    <text evidence="4">The sequence shown here is derived from an EMBL/GenBank/DDBJ whole genome shotgun (WGS) entry which is preliminary data.</text>
</comment>
<accession>A0A9P5ZFV2</accession>
<dbReference type="SUPFAM" id="SSF47027">
    <property type="entry name" value="Acyl-CoA binding protein"/>
    <property type="match status" value="1"/>
</dbReference>
<dbReference type="InterPro" id="IPR000582">
    <property type="entry name" value="Acyl-CoA-binding_protein"/>
</dbReference>
<dbReference type="Gene3D" id="1.20.80.10">
    <property type="match status" value="1"/>
</dbReference>
<dbReference type="PANTHER" id="PTHR23310:SF62">
    <property type="entry name" value="ACYL-COA BINDING PROTEIN 1, ISOFORM A"/>
    <property type="match status" value="1"/>
</dbReference>
<dbReference type="FunFam" id="1.20.80.10:FF:000010">
    <property type="entry name" value="Acyl-CoA-binding domain-containing protein 5"/>
    <property type="match status" value="1"/>
</dbReference>
<dbReference type="PANTHER" id="PTHR23310">
    <property type="entry name" value="ACYL-COA-BINDING PROTEIN, ACBP"/>
    <property type="match status" value="1"/>
</dbReference>
<dbReference type="InterPro" id="IPR035984">
    <property type="entry name" value="Acyl-CoA-binding_sf"/>
</dbReference>
<dbReference type="AlphaFoldDB" id="A0A9P5ZFV2"/>
<keyword evidence="2" id="KW-0446">Lipid-binding</keyword>
<dbReference type="GO" id="GO:0000062">
    <property type="term" value="F:fatty-acyl-CoA binding"/>
    <property type="evidence" value="ECO:0007669"/>
    <property type="project" value="InterPro"/>
</dbReference>
<dbReference type="Proteomes" id="UP000807469">
    <property type="component" value="Unassembled WGS sequence"/>
</dbReference>
<evidence type="ECO:0000259" key="3">
    <source>
        <dbReference type="PROSITE" id="PS51228"/>
    </source>
</evidence>
<name>A0A9P5ZFV2_9AGAR</name>
<organism evidence="4 5">
    <name type="scientific">Pholiota conissans</name>
    <dbReference type="NCBI Taxonomy" id="109636"/>
    <lineage>
        <taxon>Eukaryota</taxon>
        <taxon>Fungi</taxon>
        <taxon>Dikarya</taxon>
        <taxon>Basidiomycota</taxon>
        <taxon>Agaricomycotina</taxon>
        <taxon>Agaricomycetes</taxon>
        <taxon>Agaricomycetidae</taxon>
        <taxon>Agaricales</taxon>
        <taxon>Agaricineae</taxon>
        <taxon>Strophariaceae</taxon>
        <taxon>Pholiota</taxon>
    </lineage>
</organism>
<protein>
    <submittedName>
        <fullName evidence="4">Acyl-CoA-binding protein</fullName>
    </submittedName>
</protein>
<reference evidence="4" key="1">
    <citation type="submission" date="2020-11" db="EMBL/GenBank/DDBJ databases">
        <authorList>
            <consortium name="DOE Joint Genome Institute"/>
            <person name="Ahrendt S."/>
            <person name="Riley R."/>
            <person name="Andreopoulos W."/>
            <person name="Labutti K."/>
            <person name="Pangilinan J."/>
            <person name="Ruiz-Duenas F.J."/>
            <person name="Barrasa J.M."/>
            <person name="Sanchez-Garcia M."/>
            <person name="Camarero S."/>
            <person name="Miyauchi S."/>
            <person name="Serrano A."/>
            <person name="Linde D."/>
            <person name="Babiker R."/>
            <person name="Drula E."/>
            <person name="Ayuso-Fernandez I."/>
            <person name="Pacheco R."/>
            <person name="Padilla G."/>
            <person name="Ferreira P."/>
            <person name="Barriuso J."/>
            <person name="Kellner H."/>
            <person name="Castanera R."/>
            <person name="Alfaro M."/>
            <person name="Ramirez L."/>
            <person name="Pisabarro A.G."/>
            <person name="Kuo A."/>
            <person name="Tritt A."/>
            <person name="Lipzen A."/>
            <person name="He G."/>
            <person name="Yan M."/>
            <person name="Ng V."/>
            <person name="Cullen D."/>
            <person name="Martin F."/>
            <person name="Rosso M.-N."/>
            <person name="Henrissat B."/>
            <person name="Hibbett D."/>
            <person name="Martinez A.T."/>
            <person name="Grigoriev I.V."/>
        </authorList>
    </citation>
    <scope>NUCLEOTIDE SEQUENCE</scope>
    <source>
        <strain evidence="4">CIRM-BRFM 674</strain>
    </source>
</reference>
<dbReference type="PROSITE" id="PS51228">
    <property type="entry name" value="ACB_2"/>
    <property type="match status" value="1"/>
</dbReference>
<evidence type="ECO:0000313" key="4">
    <source>
        <dbReference type="EMBL" id="KAF9485131.1"/>
    </source>
</evidence>
<dbReference type="InterPro" id="IPR014352">
    <property type="entry name" value="FERM/acyl-CoA-bd_prot_sf"/>
</dbReference>
<dbReference type="EMBL" id="MU155137">
    <property type="protein sequence ID" value="KAF9485131.1"/>
    <property type="molecule type" value="Genomic_DNA"/>
</dbReference>
<gene>
    <name evidence="4" type="ORF">BDN70DRAFT_871497</name>
</gene>